<organism evidence="2 3">
    <name type="scientific">Caligus rogercresseyi</name>
    <name type="common">Sea louse</name>
    <dbReference type="NCBI Taxonomy" id="217165"/>
    <lineage>
        <taxon>Eukaryota</taxon>
        <taxon>Metazoa</taxon>
        <taxon>Ecdysozoa</taxon>
        <taxon>Arthropoda</taxon>
        <taxon>Crustacea</taxon>
        <taxon>Multicrustacea</taxon>
        <taxon>Hexanauplia</taxon>
        <taxon>Copepoda</taxon>
        <taxon>Siphonostomatoida</taxon>
        <taxon>Caligidae</taxon>
        <taxon>Caligus</taxon>
    </lineage>
</organism>
<name>A0A7T8QVA1_CALRO</name>
<protein>
    <submittedName>
        <fullName evidence="2">Uncharacterized protein</fullName>
    </submittedName>
</protein>
<dbReference type="AlphaFoldDB" id="A0A7T8QVA1"/>
<dbReference type="Proteomes" id="UP000595437">
    <property type="component" value="Chromosome 1"/>
</dbReference>
<evidence type="ECO:0000256" key="1">
    <source>
        <dbReference type="SAM" id="MobiDB-lite"/>
    </source>
</evidence>
<proteinExistence type="predicted"/>
<reference evidence="3" key="1">
    <citation type="submission" date="2021-01" db="EMBL/GenBank/DDBJ databases">
        <title>Caligus Genome Assembly.</title>
        <authorList>
            <person name="Gallardo-Escarate C."/>
        </authorList>
    </citation>
    <scope>NUCLEOTIDE SEQUENCE [LARGE SCALE GENOMIC DNA]</scope>
</reference>
<feature type="region of interest" description="Disordered" evidence="1">
    <location>
        <begin position="1"/>
        <end position="57"/>
    </location>
</feature>
<dbReference type="EMBL" id="CP045890">
    <property type="protein sequence ID" value="QQP56362.1"/>
    <property type="molecule type" value="Genomic_DNA"/>
</dbReference>
<feature type="compositionally biased region" description="Pro residues" evidence="1">
    <location>
        <begin position="44"/>
        <end position="53"/>
    </location>
</feature>
<feature type="compositionally biased region" description="Low complexity" evidence="1">
    <location>
        <begin position="21"/>
        <end position="42"/>
    </location>
</feature>
<gene>
    <name evidence="2" type="ORF">FKW44_000985</name>
</gene>
<evidence type="ECO:0000313" key="3">
    <source>
        <dbReference type="Proteomes" id="UP000595437"/>
    </source>
</evidence>
<evidence type="ECO:0000313" key="2">
    <source>
        <dbReference type="EMBL" id="QQP56362.1"/>
    </source>
</evidence>
<keyword evidence="3" id="KW-1185">Reference proteome</keyword>
<sequence length="81" mass="8551">MRTLHSAVLLAESRPSEPSGATSTTSSAARASTSTTSSAAATMPAPPYNPAWTPPSRINIPEHNEAVFYEVSNPRPTELNL</sequence>
<accession>A0A7T8QVA1</accession>